<evidence type="ECO:0000313" key="2">
    <source>
        <dbReference type="EMBL" id="OGL82444.1"/>
    </source>
</evidence>
<keyword evidence="1" id="KW-0812">Transmembrane</keyword>
<proteinExistence type="predicted"/>
<dbReference type="AlphaFoldDB" id="A0A1F7UXG9"/>
<gene>
    <name evidence="2" type="ORF">A2936_03235</name>
</gene>
<name>A0A1F7UXG9_9BACT</name>
<feature type="transmembrane region" description="Helical" evidence="1">
    <location>
        <begin position="6"/>
        <end position="26"/>
    </location>
</feature>
<reference evidence="2 3" key="1">
    <citation type="journal article" date="2016" name="Nat. Commun.">
        <title>Thousands of microbial genomes shed light on interconnected biogeochemical processes in an aquifer system.</title>
        <authorList>
            <person name="Anantharaman K."/>
            <person name="Brown C.T."/>
            <person name="Hug L.A."/>
            <person name="Sharon I."/>
            <person name="Castelle C.J."/>
            <person name="Probst A.J."/>
            <person name="Thomas B.C."/>
            <person name="Singh A."/>
            <person name="Wilkins M.J."/>
            <person name="Karaoz U."/>
            <person name="Brodie E.L."/>
            <person name="Williams K.H."/>
            <person name="Hubbard S.S."/>
            <person name="Banfield J.F."/>
        </authorList>
    </citation>
    <scope>NUCLEOTIDE SEQUENCE [LARGE SCALE GENOMIC DNA]</scope>
</reference>
<dbReference type="EMBL" id="MGEK01000022">
    <property type="protein sequence ID" value="OGL82444.1"/>
    <property type="molecule type" value="Genomic_DNA"/>
</dbReference>
<organism evidence="2 3">
    <name type="scientific">Candidatus Uhrbacteria bacterium RIFCSPLOWO2_01_FULL_47_25</name>
    <dbReference type="NCBI Taxonomy" id="1802402"/>
    <lineage>
        <taxon>Bacteria</taxon>
        <taxon>Candidatus Uhriibacteriota</taxon>
    </lineage>
</organism>
<evidence type="ECO:0000256" key="1">
    <source>
        <dbReference type="SAM" id="Phobius"/>
    </source>
</evidence>
<protein>
    <recommendedName>
        <fullName evidence="4">PsbP C-terminal domain-containing protein</fullName>
    </recommendedName>
</protein>
<comment type="caution">
    <text evidence="2">The sequence shown here is derived from an EMBL/GenBank/DDBJ whole genome shotgun (WGS) entry which is preliminary data.</text>
</comment>
<keyword evidence="1" id="KW-1133">Transmembrane helix</keyword>
<keyword evidence="1" id="KW-0472">Membrane</keyword>
<evidence type="ECO:0000313" key="3">
    <source>
        <dbReference type="Proteomes" id="UP000176846"/>
    </source>
</evidence>
<sequence length="212" mass="23860">MDKKSISYLVVVLAVAVMSGGAIWSLSRDQSAWHIVDTSPPPRKQVSAANDRTFQNDIYNFRVTVPAGWYFHERLDGIAILTKKERQPIPKDTETWSIGEQIIITVADMAASVGKNSSPEKWVAKNIPSKDAYDKPVKKSWEEINGNRLLKVEQTAAGTSNHFLAYYAFKENNVYSFTLYPYNVDEESLRVNLSDFETMVGSLSFVGLTDKK</sequence>
<dbReference type="Proteomes" id="UP000176846">
    <property type="component" value="Unassembled WGS sequence"/>
</dbReference>
<accession>A0A1F7UXG9</accession>
<evidence type="ECO:0008006" key="4">
    <source>
        <dbReference type="Google" id="ProtNLM"/>
    </source>
</evidence>